<keyword evidence="3" id="KW-0201">Cytochrome c-type biogenesis</keyword>
<evidence type="ECO:0000256" key="3">
    <source>
        <dbReference type="ARBA" id="ARBA00022748"/>
    </source>
</evidence>
<keyword evidence="9" id="KW-1185">Reference proteome</keyword>
<evidence type="ECO:0000256" key="6">
    <source>
        <dbReference type="SAM" id="Phobius"/>
    </source>
</evidence>
<dbReference type="AlphaFoldDB" id="A0A290Q2H6"/>
<reference evidence="8 9" key="1">
    <citation type="submission" date="2017-09" db="EMBL/GenBank/DDBJ databases">
        <title>Complete genome sequence of Verrucomicrobial strain HZ-65, isolated from freshwater.</title>
        <authorList>
            <person name="Choi A."/>
        </authorList>
    </citation>
    <scope>NUCLEOTIDE SEQUENCE [LARGE SCALE GENOMIC DNA]</scope>
    <source>
        <strain evidence="8 9">HZ-65</strain>
    </source>
</reference>
<dbReference type="Pfam" id="PF05140">
    <property type="entry name" value="ResB"/>
    <property type="match status" value="1"/>
</dbReference>
<dbReference type="OrthoDB" id="9770923at2"/>
<sequence>MLRTLWQKTLRFFSSLGLTVTLLALSMVLIFIATLDQVDLGIYTVQEKWFRSWVVVHFFGKVGFLYPGGYTLGFLLLFNLIAAHATRFKMSWKKSGIFLTHFGLILLLLGEFFTGILQEDFQMRIDEGQTKNYSESFRLNELAIIDATDAKTDKVTAIPEELLATQKILHHSTLPFRIEVKAYYPHAAMQMTEQAQNPAPQLATTGFGRRFSVTPFPLPKSDQITLPAAYVELIGPQGSLGTFLVSAMSPQPESFSYAGKTWQLSLRVAREYKPFSLHLIKVTHDIYPGSDIPKNFASQVRLQTSDGKQDQEFKIYMNNPLRFGGFTFFQYQMDSANKSTVLQVVRNPSWLVPYIACLIMSVGLGLQFVLSLIAFRQKRSRAAA</sequence>
<gene>
    <name evidence="8" type="ORF">CMV30_02185</name>
</gene>
<name>A0A290Q2H6_9BACT</name>
<feature type="transmembrane region" description="Helical" evidence="6">
    <location>
        <begin position="97"/>
        <end position="117"/>
    </location>
</feature>
<dbReference type="RefSeq" id="WP_096054500.1">
    <property type="nucleotide sequence ID" value="NZ_CP023344.1"/>
</dbReference>
<feature type="domain" description="ResB-like" evidence="7">
    <location>
        <begin position="270"/>
        <end position="334"/>
    </location>
</feature>
<dbReference type="PANTHER" id="PTHR31566">
    <property type="entry name" value="CYTOCHROME C BIOGENESIS PROTEIN CCS1, CHLOROPLASTIC"/>
    <property type="match status" value="1"/>
</dbReference>
<evidence type="ECO:0000256" key="4">
    <source>
        <dbReference type="ARBA" id="ARBA00022989"/>
    </source>
</evidence>
<feature type="transmembrane region" description="Helical" evidence="6">
    <location>
        <begin position="350"/>
        <end position="375"/>
    </location>
</feature>
<keyword evidence="2 6" id="KW-0812">Transmembrane</keyword>
<proteinExistence type="predicted"/>
<protein>
    <submittedName>
        <fullName evidence="8">ResB protein required for cytochrome C biosynthesis</fullName>
    </submittedName>
</protein>
<dbReference type="Proteomes" id="UP000217265">
    <property type="component" value="Chromosome"/>
</dbReference>
<dbReference type="InterPro" id="IPR023494">
    <property type="entry name" value="Cyt_c_bgen_Ccs1/CcsB/ResB"/>
</dbReference>
<dbReference type="KEGG" id="vbh:CMV30_02185"/>
<dbReference type="EMBL" id="CP023344">
    <property type="protein sequence ID" value="ATC62865.1"/>
    <property type="molecule type" value="Genomic_DNA"/>
</dbReference>
<dbReference type="InterPro" id="IPR007816">
    <property type="entry name" value="ResB-like_domain"/>
</dbReference>
<evidence type="ECO:0000259" key="7">
    <source>
        <dbReference type="Pfam" id="PF05140"/>
    </source>
</evidence>
<dbReference type="GO" id="GO:0017004">
    <property type="term" value="P:cytochrome complex assembly"/>
    <property type="evidence" value="ECO:0007669"/>
    <property type="project" value="UniProtKB-KW"/>
</dbReference>
<evidence type="ECO:0000313" key="9">
    <source>
        <dbReference type="Proteomes" id="UP000217265"/>
    </source>
</evidence>
<keyword evidence="5 6" id="KW-0472">Membrane</keyword>
<evidence type="ECO:0000313" key="8">
    <source>
        <dbReference type="EMBL" id="ATC62865.1"/>
    </source>
</evidence>
<dbReference type="GO" id="GO:0016020">
    <property type="term" value="C:membrane"/>
    <property type="evidence" value="ECO:0007669"/>
    <property type="project" value="UniProtKB-SubCell"/>
</dbReference>
<accession>A0A290Q2H6</accession>
<evidence type="ECO:0000256" key="5">
    <source>
        <dbReference type="ARBA" id="ARBA00023136"/>
    </source>
</evidence>
<evidence type="ECO:0000256" key="1">
    <source>
        <dbReference type="ARBA" id="ARBA00004141"/>
    </source>
</evidence>
<feature type="transmembrane region" description="Helical" evidence="6">
    <location>
        <begin position="12"/>
        <end position="35"/>
    </location>
</feature>
<keyword evidence="4 6" id="KW-1133">Transmembrane helix</keyword>
<evidence type="ECO:0000256" key="2">
    <source>
        <dbReference type="ARBA" id="ARBA00022692"/>
    </source>
</evidence>
<comment type="subcellular location">
    <subcellularLocation>
        <location evidence="1">Membrane</location>
        <topology evidence="1">Multi-pass membrane protein</topology>
    </subcellularLocation>
</comment>
<feature type="transmembrane region" description="Helical" evidence="6">
    <location>
        <begin position="64"/>
        <end position="85"/>
    </location>
</feature>
<organism evidence="8 9">
    <name type="scientific">Nibricoccus aquaticus</name>
    <dbReference type="NCBI Taxonomy" id="2576891"/>
    <lineage>
        <taxon>Bacteria</taxon>
        <taxon>Pseudomonadati</taxon>
        <taxon>Verrucomicrobiota</taxon>
        <taxon>Opitutia</taxon>
        <taxon>Opitutales</taxon>
        <taxon>Opitutaceae</taxon>
        <taxon>Nibricoccus</taxon>
    </lineage>
</organism>